<evidence type="ECO:0000313" key="2">
    <source>
        <dbReference type="EMBL" id="MFC6238288.1"/>
    </source>
</evidence>
<protein>
    <submittedName>
        <fullName evidence="2">Uncharacterized protein</fullName>
    </submittedName>
</protein>
<accession>A0ABW1T0R3</accession>
<proteinExistence type="predicted"/>
<evidence type="ECO:0000256" key="1">
    <source>
        <dbReference type="SAM" id="Phobius"/>
    </source>
</evidence>
<comment type="caution">
    <text evidence="2">The sequence shown here is derived from an EMBL/GenBank/DDBJ whole genome shotgun (WGS) entry which is preliminary data.</text>
</comment>
<dbReference type="EMBL" id="JBHSTI010000008">
    <property type="protein sequence ID" value="MFC6238288.1"/>
    <property type="molecule type" value="Genomic_DNA"/>
</dbReference>
<dbReference type="RefSeq" id="WP_386766372.1">
    <property type="nucleotide sequence ID" value="NZ_JBHSTI010000008.1"/>
</dbReference>
<dbReference type="Proteomes" id="UP001596138">
    <property type="component" value="Unassembled WGS sequence"/>
</dbReference>
<evidence type="ECO:0000313" key="3">
    <source>
        <dbReference type="Proteomes" id="UP001596138"/>
    </source>
</evidence>
<feature type="transmembrane region" description="Helical" evidence="1">
    <location>
        <begin position="73"/>
        <end position="100"/>
    </location>
</feature>
<keyword evidence="1" id="KW-0812">Transmembrane</keyword>
<keyword evidence="1" id="KW-1133">Transmembrane helix</keyword>
<reference evidence="3" key="1">
    <citation type="journal article" date="2019" name="Int. J. Syst. Evol. Microbiol.">
        <title>The Global Catalogue of Microorganisms (GCM) 10K type strain sequencing project: providing services to taxonomists for standard genome sequencing and annotation.</title>
        <authorList>
            <consortium name="The Broad Institute Genomics Platform"/>
            <consortium name="The Broad Institute Genome Sequencing Center for Infectious Disease"/>
            <person name="Wu L."/>
            <person name="Ma J."/>
        </authorList>
    </citation>
    <scope>NUCLEOTIDE SEQUENCE [LARGE SCALE GENOMIC DNA]</scope>
    <source>
        <strain evidence="3">CGMCC 4.7317</strain>
    </source>
</reference>
<organism evidence="2 3">
    <name type="scientific">Longivirga aurantiaca</name>
    <dbReference type="NCBI Taxonomy" id="1837743"/>
    <lineage>
        <taxon>Bacteria</taxon>
        <taxon>Bacillati</taxon>
        <taxon>Actinomycetota</taxon>
        <taxon>Actinomycetes</taxon>
        <taxon>Sporichthyales</taxon>
        <taxon>Sporichthyaceae</taxon>
        <taxon>Longivirga</taxon>
    </lineage>
</organism>
<keyword evidence="3" id="KW-1185">Reference proteome</keyword>
<sequence length="236" mass="26288">MSIPENESIQESLDRLTEAQSERAPTEAGLAHARTVRDAKRLRRVTLGFCLGFLAAFLAIIVASVVEPHPKDFNWLGCVFVLGCAAMIATFLVHAAWMIVDFPRWRRAVRGYVPGPPAQDFGPRSAPLGGWQMGFRRQFLFCAADGVHYRRWYWREERVIPWQDVAGAFTDMAVGEGGTVYGVKILMTGGGTRVKNMCVTLSCNTARDAVDTIEAWREYYGPRVPATRERSDGDAS</sequence>
<keyword evidence="1" id="KW-0472">Membrane</keyword>
<feature type="transmembrane region" description="Helical" evidence="1">
    <location>
        <begin position="45"/>
        <end position="67"/>
    </location>
</feature>
<name>A0ABW1T0R3_9ACTN</name>
<gene>
    <name evidence="2" type="ORF">ACFQGU_10385</name>
</gene>